<dbReference type="Proteomes" id="UP000446768">
    <property type="component" value="Unassembled WGS sequence"/>
</dbReference>
<keyword evidence="3 5" id="KW-0808">Transferase</keyword>
<reference evidence="5 6" key="1">
    <citation type="submission" date="2019-11" db="EMBL/GenBank/DDBJ databases">
        <title>Novel species isolated from a subtropical stream in China.</title>
        <authorList>
            <person name="Lu H."/>
        </authorList>
    </citation>
    <scope>NUCLEOTIDE SEQUENCE [LARGE SCALE GENOMIC DNA]</scope>
    <source>
        <strain evidence="5 6">FT92W</strain>
    </source>
</reference>
<proteinExistence type="predicted"/>
<evidence type="ECO:0000256" key="1">
    <source>
        <dbReference type="ARBA" id="ARBA00022553"/>
    </source>
</evidence>
<dbReference type="PANTHER" id="PTHR32183">
    <property type="match status" value="1"/>
</dbReference>
<dbReference type="PANTHER" id="PTHR32183:SF6">
    <property type="entry name" value="CYSTEINE SULFINATE DESULFINASE_CYSTEINE DESULFURASE AND RELATED ENZYMES"/>
    <property type="match status" value="1"/>
</dbReference>
<dbReference type="AlphaFoldDB" id="A0A7X2IMX4"/>
<comment type="caution">
    <text evidence="5">The sequence shown here is derived from an EMBL/GenBank/DDBJ whole genome shotgun (WGS) entry which is preliminary data.</text>
</comment>
<dbReference type="GO" id="GO:0032259">
    <property type="term" value="P:methylation"/>
    <property type="evidence" value="ECO:0007669"/>
    <property type="project" value="UniProtKB-KW"/>
</dbReference>
<keyword evidence="4" id="KW-0949">S-adenosyl-L-methionine</keyword>
<keyword evidence="1" id="KW-0597">Phosphoprotein</keyword>
<dbReference type="GO" id="GO:0008757">
    <property type="term" value="F:S-adenosylmethionine-dependent methyltransferase activity"/>
    <property type="evidence" value="ECO:0007669"/>
    <property type="project" value="InterPro"/>
</dbReference>
<evidence type="ECO:0000256" key="4">
    <source>
        <dbReference type="ARBA" id="ARBA00022691"/>
    </source>
</evidence>
<dbReference type="InterPro" id="IPR029063">
    <property type="entry name" value="SAM-dependent_MTases_sf"/>
</dbReference>
<accession>A0A7X2IMX4</accession>
<gene>
    <name evidence="5" type="ORF">GJ700_14855</name>
</gene>
<dbReference type="PROSITE" id="PS51585">
    <property type="entry name" value="SAM_MT_TPMT"/>
    <property type="match status" value="1"/>
</dbReference>
<dbReference type="Gene3D" id="3.40.50.150">
    <property type="entry name" value="Vaccinia Virus protein VP39"/>
    <property type="match status" value="1"/>
</dbReference>
<protein>
    <submittedName>
        <fullName evidence="5">Methyltransferase domain-containing protein</fullName>
    </submittedName>
</protein>
<dbReference type="Pfam" id="PF05724">
    <property type="entry name" value="TPMT"/>
    <property type="match status" value="1"/>
</dbReference>
<organism evidence="5 6">
    <name type="scientific">Pseudoduganella rivuli</name>
    <dbReference type="NCBI Taxonomy" id="2666085"/>
    <lineage>
        <taxon>Bacteria</taxon>
        <taxon>Pseudomonadati</taxon>
        <taxon>Pseudomonadota</taxon>
        <taxon>Betaproteobacteria</taxon>
        <taxon>Burkholderiales</taxon>
        <taxon>Oxalobacteraceae</taxon>
        <taxon>Telluria group</taxon>
        <taxon>Pseudoduganella</taxon>
    </lineage>
</organism>
<name>A0A7X2IMX4_9BURK</name>
<dbReference type="RefSeq" id="WP_154375106.1">
    <property type="nucleotide sequence ID" value="NZ_WKJJ01000008.1"/>
</dbReference>
<sequence length="209" mass="23284">MDALEFNSRDPMSPAFWDERFGKHFTPWDRGGIPERLRQFVKDTAHGAAAAGLPLPATLIPGCGSAYELAYLSEAGWDVTAIDFSPAAVAAGKEAVGPQWQDRVEEADFFAWQPSAPLQCIYERAFLCALPRHLWPQVAERWAQLLAPGGMLAGFFFFDNNPKGPPFGITRAELDALLSPYFTCVADEPVWDSIPVFAGKERWMSWFRV</sequence>
<dbReference type="InterPro" id="IPR008854">
    <property type="entry name" value="TPMT"/>
</dbReference>
<evidence type="ECO:0000256" key="2">
    <source>
        <dbReference type="ARBA" id="ARBA00022603"/>
    </source>
</evidence>
<evidence type="ECO:0000313" key="5">
    <source>
        <dbReference type="EMBL" id="MRV72987.1"/>
    </source>
</evidence>
<keyword evidence="6" id="KW-1185">Reference proteome</keyword>
<evidence type="ECO:0000256" key="3">
    <source>
        <dbReference type="ARBA" id="ARBA00022679"/>
    </source>
</evidence>
<keyword evidence="2 5" id="KW-0489">Methyltransferase</keyword>
<dbReference type="CDD" id="cd02440">
    <property type="entry name" value="AdoMet_MTases"/>
    <property type="match status" value="1"/>
</dbReference>
<evidence type="ECO:0000313" key="6">
    <source>
        <dbReference type="Proteomes" id="UP000446768"/>
    </source>
</evidence>
<dbReference type="SUPFAM" id="SSF53335">
    <property type="entry name" value="S-adenosyl-L-methionine-dependent methyltransferases"/>
    <property type="match status" value="1"/>
</dbReference>
<dbReference type="EMBL" id="WKJJ01000008">
    <property type="protein sequence ID" value="MRV72987.1"/>
    <property type="molecule type" value="Genomic_DNA"/>
</dbReference>